<organism evidence="3 4">
    <name type="scientific">Leersia perrieri</name>
    <dbReference type="NCBI Taxonomy" id="77586"/>
    <lineage>
        <taxon>Eukaryota</taxon>
        <taxon>Viridiplantae</taxon>
        <taxon>Streptophyta</taxon>
        <taxon>Embryophyta</taxon>
        <taxon>Tracheophyta</taxon>
        <taxon>Spermatophyta</taxon>
        <taxon>Magnoliopsida</taxon>
        <taxon>Liliopsida</taxon>
        <taxon>Poales</taxon>
        <taxon>Poaceae</taxon>
        <taxon>BOP clade</taxon>
        <taxon>Oryzoideae</taxon>
        <taxon>Oryzeae</taxon>
        <taxon>Oryzinae</taxon>
        <taxon>Leersia</taxon>
    </lineage>
</organism>
<evidence type="ECO:0000313" key="4">
    <source>
        <dbReference type="Proteomes" id="UP000032180"/>
    </source>
</evidence>
<protein>
    <recommendedName>
        <fullName evidence="2">Cathepsin propeptide inhibitor domain-containing protein</fullName>
    </recommendedName>
</protein>
<evidence type="ECO:0000259" key="2">
    <source>
        <dbReference type="Pfam" id="PF08246"/>
    </source>
</evidence>
<dbReference type="AlphaFoldDB" id="A0A0D9W8L3"/>
<reference evidence="4" key="2">
    <citation type="submission" date="2013-12" db="EMBL/GenBank/DDBJ databases">
        <authorList>
            <person name="Yu Y."/>
            <person name="Lee S."/>
            <person name="de Baynast K."/>
            <person name="Wissotski M."/>
            <person name="Liu L."/>
            <person name="Talag J."/>
            <person name="Goicoechea J."/>
            <person name="Angelova A."/>
            <person name="Jetty R."/>
            <person name="Kudrna D."/>
            <person name="Golser W."/>
            <person name="Rivera L."/>
            <person name="Zhang J."/>
            <person name="Wing R."/>
        </authorList>
    </citation>
    <scope>NUCLEOTIDE SEQUENCE</scope>
</reference>
<dbReference type="Gramene" id="LPERR04G18690.1">
    <property type="protein sequence ID" value="LPERR04G18690.1"/>
    <property type="gene ID" value="LPERR04G18690"/>
</dbReference>
<accession>A0A0D9W8L3</accession>
<feature type="domain" description="Cathepsin propeptide inhibitor" evidence="2">
    <location>
        <begin position="24"/>
        <end position="72"/>
    </location>
</feature>
<dbReference type="EnsemblPlants" id="LPERR04G18690.1">
    <property type="protein sequence ID" value="LPERR04G18690.1"/>
    <property type="gene ID" value="LPERR04G18690"/>
</dbReference>
<sequence>MKKLATLGVTLVLLELVTAASGARYNASFDPIEKLQRFDVFKAKVRSIYDSHLRAASQTVLGLNDFIDLSDEGAVGQASQMVSLLRSCYA</sequence>
<feature type="signal peptide" evidence="1">
    <location>
        <begin position="1"/>
        <end position="19"/>
    </location>
</feature>
<dbReference type="InterPro" id="IPR013201">
    <property type="entry name" value="Prot_inhib_I29"/>
</dbReference>
<name>A0A0D9W8L3_9ORYZ</name>
<dbReference type="Proteomes" id="UP000032180">
    <property type="component" value="Chromosome 4"/>
</dbReference>
<reference evidence="3 4" key="1">
    <citation type="submission" date="2012-08" db="EMBL/GenBank/DDBJ databases">
        <title>Oryza genome evolution.</title>
        <authorList>
            <person name="Wing R.A."/>
        </authorList>
    </citation>
    <scope>NUCLEOTIDE SEQUENCE</scope>
</reference>
<dbReference type="Pfam" id="PF08246">
    <property type="entry name" value="Inhibitor_I29"/>
    <property type="match status" value="1"/>
</dbReference>
<keyword evidence="1" id="KW-0732">Signal</keyword>
<evidence type="ECO:0000313" key="3">
    <source>
        <dbReference type="EnsemblPlants" id="LPERR04G18690.1"/>
    </source>
</evidence>
<dbReference type="HOGENOM" id="CLU_2444047_0_0_1"/>
<dbReference type="Gene3D" id="1.10.287.2250">
    <property type="match status" value="1"/>
</dbReference>
<keyword evidence="4" id="KW-1185">Reference proteome</keyword>
<feature type="chain" id="PRO_5002348510" description="Cathepsin propeptide inhibitor domain-containing protein" evidence="1">
    <location>
        <begin position="20"/>
        <end position="90"/>
    </location>
</feature>
<proteinExistence type="predicted"/>
<reference evidence="3" key="3">
    <citation type="submission" date="2015-04" db="UniProtKB">
        <authorList>
            <consortium name="EnsemblPlants"/>
        </authorList>
    </citation>
    <scope>IDENTIFICATION</scope>
</reference>
<evidence type="ECO:0000256" key="1">
    <source>
        <dbReference type="SAM" id="SignalP"/>
    </source>
</evidence>